<keyword evidence="2" id="KW-0132">Cell division</keyword>
<dbReference type="InterPro" id="IPR036779">
    <property type="entry name" value="LysM_dom_sf"/>
</dbReference>
<dbReference type="SUPFAM" id="SSF54106">
    <property type="entry name" value="LysM domain"/>
    <property type="match status" value="1"/>
</dbReference>
<protein>
    <submittedName>
        <fullName evidence="2">Cell division suppressor protein YneA</fullName>
    </submittedName>
</protein>
<organism evidence="2">
    <name type="scientific">bioreactor metagenome</name>
    <dbReference type="NCBI Taxonomy" id="1076179"/>
    <lineage>
        <taxon>unclassified sequences</taxon>
        <taxon>metagenomes</taxon>
        <taxon>ecological metagenomes</taxon>
    </lineage>
</organism>
<gene>
    <name evidence="2" type="primary">yneA_2</name>
    <name evidence="2" type="ORF">SDC9_35131</name>
</gene>
<evidence type="ECO:0000313" key="2">
    <source>
        <dbReference type="EMBL" id="MPL89100.1"/>
    </source>
</evidence>
<evidence type="ECO:0000259" key="1">
    <source>
        <dbReference type="PROSITE" id="PS51782"/>
    </source>
</evidence>
<dbReference type="InterPro" id="IPR018392">
    <property type="entry name" value="LysM"/>
</dbReference>
<dbReference type="Pfam" id="PF01476">
    <property type="entry name" value="LysM"/>
    <property type="match status" value="1"/>
</dbReference>
<feature type="domain" description="LysM" evidence="1">
    <location>
        <begin position="33"/>
        <end position="84"/>
    </location>
</feature>
<keyword evidence="2" id="KW-0131">Cell cycle</keyword>
<proteinExistence type="predicted"/>
<dbReference type="GO" id="GO:0051301">
    <property type="term" value="P:cell division"/>
    <property type="evidence" value="ECO:0007669"/>
    <property type="project" value="UniProtKB-KW"/>
</dbReference>
<accession>A0A644VCU1</accession>
<name>A0A644VCU1_9ZZZZ</name>
<dbReference type="AlphaFoldDB" id="A0A644VCU1"/>
<reference evidence="2" key="1">
    <citation type="submission" date="2019-08" db="EMBL/GenBank/DDBJ databases">
        <authorList>
            <person name="Kucharzyk K."/>
            <person name="Murdoch R.W."/>
            <person name="Higgins S."/>
            <person name="Loffler F."/>
        </authorList>
    </citation>
    <scope>NUCLEOTIDE SEQUENCE</scope>
</reference>
<sequence>MKKFMLIIIMCLTVYFGHGILNMEASDVPMHRQQVIVHSGDTLWAIASRWTEKNEDVREVLYRIQQENTLKGNAFLQPGQKIIVPVRESNEMLAQK</sequence>
<dbReference type="Gene3D" id="3.10.350.10">
    <property type="entry name" value="LysM domain"/>
    <property type="match status" value="1"/>
</dbReference>
<comment type="caution">
    <text evidence="2">The sequence shown here is derived from an EMBL/GenBank/DDBJ whole genome shotgun (WGS) entry which is preliminary data.</text>
</comment>
<dbReference type="CDD" id="cd00118">
    <property type="entry name" value="LysM"/>
    <property type="match status" value="1"/>
</dbReference>
<dbReference type="PROSITE" id="PS51782">
    <property type="entry name" value="LYSM"/>
    <property type="match status" value="1"/>
</dbReference>
<dbReference type="EMBL" id="VSSQ01000273">
    <property type="protein sequence ID" value="MPL89100.1"/>
    <property type="molecule type" value="Genomic_DNA"/>
</dbReference>